<dbReference type="Gene3D" id="2.60.40.690">
    <property type="entry name" value="Alpha-macroglobulin, receptor-binding domain"/>
    <property type="match status" value="1"/>
</dbReference>
<evidence type="ECO:0000313" key="4">
    <source>
        <dbReference type="Proteomes" id="UP001497623"/>
    </source>
</evidence>
<dbReference type="EMBL" id="CAXKWB010024347">
    <property type="protein sequence ID" value="CAL4126204.1"/>
    <property type="molecule type" value="Genomic_DNA"/>
</dbReference>
<gene>
    <name evidence="3" type="ORF">MNOR_LOCUS25469</name>
</gene>
<evidence type="ECO:0000259" key="1">
    <source>
        <dbReference type="Pfam" id="PF07677"/>
    </source>
</evidence>
<dbReference type="PANTHER" id="PTHR11412">
    <property type="entry name" value="MACROGLOBULIN / COMPLEMENT"/>
    <property type="match status" value="1"/>
</dbReference>
<dbReference type="InterPro" id="IPR011626">
    <property type="entry name" value="Alpha-macroglobulin_TED"/>
</dbReference>
<comment type="caution">
    <text evidence="3">The sequence shown here is derived from an EMBL/GenBank/DDBJ whole genome shotgun (WGS) entry which is preliminary data.</text>
</comment>
<feature type="domain" description="Alpha-macroglobulin-like TED" evidence="2">
    <location>
        <begin position="7"/>
        <end position="179"/>
    </location>
</feature>
<protein>
    <recommendedName>
        <fullName evidence="5">Alpha-macroglobulin receptor-binding domain-containing protein</fullName>
    </recommendedName>
</protein>
<dbReference type="Pfam" id="PF07677">
    <property type="entry name" value="A2M_recep"/>
    <property type="match status" value="1"/>
</dbReference>
<feature type="non-terminal residue" evidence="3">
    <location>
        <position position="1"/>
    </location>
</feature>
<dbReference type="Proteomes" id="UP001497623">
    <property type="component" value="Unassembled WGS sequence"/>
</dbReference>
<evidence type="ECO:0000313" key="3">
    <source>
        <dbReference type="EMBL" id="CAL4126204.1"/>
    </source>
</evidence>
<keyword evidence="4" id="KW-1185">Reference proteome</keyword>
<dbReference type="PANTHER" id="PTHR11412:SF146">
    <property type="entry name" value="CD109 ANTIGEN"/>
    <property type="match status" value="1"/>
</dbReference>
<dbReference type="InterPro" id="IPR050473">
    <property type="entry name" value="A2M/Complement_sys"/>
</dbReference>
<dbReference type="Pfam" id="PF07678">
    <property type="entry name" value="TED_complement"/>
    <property type="match status" value="1"/>
</dbReference>
<accession>A0AAV2RLA1</accession>
<evidence type="ECO:0008006" key="5">
    <source>
        <dbReference type="Google" id="ProtNLM"/>
    </source>
</evidence>
<evidence type="ECO:0000259" key="2">
    <source>
        <dbReference type="Pfam" id="PF07678"/>
    </source>
</evidence>
<dbReference type="InterPro" id="IPR036595">
    <property type="entry name" value="A-macroglobulin_rcpt-bd_sf"/>
</dbReference>
<organism evidence="3 4">
    <name type="scientific">Meganyctiphanes norvegica</name>
    <name type="common">Northern krill</name>
    <name type="synonym">Thysanopoda norvegica</name>
    <dbReference type="NCBI Taxonomy" id="48144"/>
    <lineage>
        <taxon>Eukaryota</taxon>
        <taxon>Metazoa</taxon>
        <taxon>Ecdysozoa</taxon>
        <taxon>Arthropoda</taxon>
        <taxon>Crustacea</taxon>
        <taxon>Multicrustacea</taxon>
        <taxon>Malacostraca</taxon>
        <taxon>Eumalacostraca</taxon>
        <taxon>Eucarida</taxon>
        <taxon>Euphausiacea</taxon>
        <taxon>Euphausiidae</taxon>
        <taxon>Meganyctiphanes</taxon>
    </lineage>
</organism>
<dbReference type="InterPro" id="IPR009048">
    <property type="entry name" value="A-macroglobulin_rcpt-bd"/>
</dbReference>
<dbReference type="SUPFAM" id="SSF49410">
    <property type="entry name" value="Alpha-macroglobulin receptor domain"/>
    <property type="match status" value="1"/>
</dbReference>
<proteinExistence type="predicted"/>
<reference evidence="3 4" key="1">
    <citation type="submission" date="2024-05" db="EMBL/GenBank/DDBJ databases">
        <authorList>
            <person name="Wallberg A."/>
        </authorList>
    </citation>
    <scope>NUCLEOTIDE SEQUENCE [LARGE SCALE GENOMIC DNA]</scope>
</reference>
<dbReference type="InterPro" id="IPR008930">
    <property type="entry name" value="Terpenoid_cyclase/PrenylTrfase"/>
</dbReference>
<dbReference type="SUPFAM" id="SSF48239">
    <property type="entry name" value="Terpenoid cyclases/Protein prenyltransferases"/>
    <property type="match status" value="1"/>
</dbReference>
<dbReference type="GO" id="GO:0005615">
    <property type="term" value="C:extracellular space"/>
    <property type="evidence" value="ECO:0007669"/>
    <property type="project" value="InterPro"/>
</dbReference>
<name>A0AAV2RLA1_MEGNR</name>
<dbReference type="AlphaFoldDB" id="A0AAV2RLA1"/>
<sequence>DIYRDNGSMALTGLVVSVLERSLRHLQGRARGAATQAALDGKMFLELYLGYERDPYVLALVAYALKVAESTKSAVAVKMLRSIERNSNGMKYWSREKIITHEKKMENNQRAMFKPREPQNWDAHAVEATSYALLVFLMVEGITPYTESIMSWLNAVRDWNSAFISTADTVIAMEALTDYARQARLRDVTEMEVSLAMTSSLEDQFKFHIRNDSLSRFHYDLDRVFGHINLIAKGSGQAVAQLEMSWGVDVTWGIKKPQKSYFDLKVKEKYHQFRNKSVITTTACTRWLAVENASTSHTTLLEVELPTGYNLFQPIADKYVLDIRENGTFPQLRNGWTTDTHVFWQFEYIPSNITQCFSYDLQRWFPTANHTRVRSATIMEIFAPEHFQTVMVNSSTLTDLDICEVCGSYQCPYCPGYSSAVVNFPLIYFVWLPILLRFFGT</sequence>
<feature type="domain" description="Alpha-macroglobulin receptor-binding" evidence="1">
    <location>
        <begin position="295"/>
        <end position="392"/>
    </location>
</feature>
<dbReference type="Gene3D" id="1.50.10.20">
    <property type="match status" value="1"/>
</dbReference>